<evidence type="ECO:0000256" key="2">
    <source>
        <dbReference type="ARBA" id="ARBA00008130"/>
    </source>
</evidence>
<accession>A0A1I6HTY6</accession>
<dbReference type="GO" id="GO:0009881">
    <property type="term" value="F:photoreceptor activity"/>
    <property type="evidence" value="ECO:0007669"/>
    <property type="project" value="UniProtKB-KW"/>
</dbReference>
<evidence type="ECO:0000256" key="3">
    <source>
        <dbReference type="ARBA" id="ARBA00022543"/>
    </source>
</evidence>
<evidence type="ECO:0000256" key="8">
    <source>
        <dbReference type="ARBA" id="ARBA00022991"/>
    </source>
</evidence>
<feature type="transmembrane region" description="Helical" evidence="11">
    <location>
        <begin position="42"/>
        <end position="63"/>
    </location>
</feature>
<evidence type="ECO:0000256" key="6">
    <source>
        <dbReference type="ARBA" id="ARBA00022925"/>
    </source>
</evidence>
<evidence type="ECO:0000313" key="13">
    <source>
        <dbReference type="Proteomes" id="UP000198531"/>
    </source>
</evidence>
<dbReference type="GO" id="GO:0007602">
    <property type="term" value="P:phototransduction"/>
    <property type="evidence" value="ECO:0007669"/>
    <property type="project" value="UniProtKB-KW"/>
</dbReference>
<comment type="subcellular location">
    <subcellularLocation>
        <location evidence="1">Membrane</location>
        <topology evidence="1">Multi-pass membrane protein</topology>
    </subcellularLocation>
</comment>
<name>A0A1I6HTY6_9EURY</name>
<dbReference type="InterPro" id="IPR001425">
    <property type="entry name" value="Arc/bac/fun_rhodopsins"/>
</dbReference>
<dbReference type="PRINTS" id="PR00251">
    <property type="entry name" value="BACTRLOPSIN"/>
</dbReference>
<dbReference type="CDD" id="cd15243">
    <property type="entry name" value="7tm_Halorhodopsin"/>
    <property type="match status" value="1"/>
</dbReference>
<sequence length="289" mass="31107">MPDKTRHMPSTVPQLSAAVVQSDSFAQATQPEVLEAIRNDPLLASSLWVNIALAGLSILLFVYMGRDVAEPRARLIWVATLLVPLVSISSYVGLVSGLTVGVLEMPPGHALAGQEVLSPWGRYLTWTFSTPMILLALGLLAGTDTTKLFTAITMDVGMCVTGLAAALVTSSHLLRWVFFLVSCAFFVAVLYVLLVEWPADATAAGTDEIFETLKLLTVTLWLGYPILWALGSEGFAVLSVGLTSWGYSGLDILAKYVFAYLLLRWVAQNQRVVGSAPSIRDDAATATDD</sequence>
<comment type="similarity">
    <text evidence="2">Belongs to the archaeal/bacterial/fungal opsin family.</text>
</comment>
<proteinExistence type="inferred from homology"/>
<keyword evidence="3" id="KW-0600">Photoreceptor protein</keyword>
<evidence type="ECO:0000256" key="9">
    <source>
        <dbReference type="ARBA" id="ARBA00023136"/>
    </source>
</evidence>
<evidence type="ECO:0000256" key="4">
    <source>
        <dbReference type="ARBA" id="ARBA00022606"/>
    </source>
</evidence>
<evidence type="ECO:0000256" key="1">
    <source>
        <dbReference type="ARBA" id="ARBA00004141"/>
    </source>
</evidence>
<evidence type="ECO:0000256" key="11">
    <source>
        <dbReference type="SAM" id="Phobius"/>
    </source>
</evidence>
<keyword evidence="10" id="KW-0675">Receptor</keyword>
<keyword evidence="6" id="KW-0681">Retinal protein</keyword>
<dbReference type="PANTHER" id="PTHR28286">
    <property type="match status" value="1"/>
</dbReference>
<dbReference type="SUPFAM" id="SSF81321">
    <property type="entry name" value="Family A G protein-coupled receptor-like"/>
    <property type="match status" value="1"/>
</dbReference>
<feature type="transmembrane region" description="Helical" evidence="11">
    <location>
        <begin position="215"/>
        <end position="238"/>
    </location>
</feature>
<dbReference type="GO" id="GO:0005216">
    <property type="term" value="F:monoatomic ion channel activity"/>
    <property type="evidence" value="ECO:0007669"/>
    <property type="project" value="InterPro"/>
</dbReference>
<keyword evidence="8" id="KW-0157">Chromophore</keyword>
<feature type="transmembrane region" description="Helical" evidence="11">
    <location>
        <begin position="244"/>
        <end position="263"/>
    </location>
</feature>
<dbReference type="AlphaFoldDB" id="A0A1I6HTY6"/>
<protein>
    <submittedName>
        <fullName evidence="12">Halorhodopsin</fullName>
    </submittedName>
</protein>
<keyword evidence="9 11" id="KW-0472">Membrane</keyword>
<feature type="transmembrane region" description="Helical" evidence="11">
    <location>
        <begin position="123"/>
        <end position="141"/>
    </location>
</feature>
<feature type="transmembrane region" description="Helical" evidence="11">
    <location>
        <begin position="75"/>
        <end position="103"/>
    </location>
</feature>
<gene>
    <name evidence="12" type="ORF">SAMN04487947_2500</name>
</gene>
<keyword evidence="7 11" id="KW-1133">Transmembrane helix</keyword>
<dbReference type="GO" id="GO:0016020">
    <property type="term" value="C:membrane"/>
    <property type="evidence" value="ECO:0007669"/>
    <property type="project" value="UniProtKB-SubCell"/>
</dbReference>
<keyword evidence="4" id="KW-0716">Sensory transduction</keyword>
<dbReference type="PROSITE" id="PS00950">
    <property type="entry name" value="BACTERIAL_OPSIN_1"/>
    <property type="match status" value="1"/>
</dbReference>
<dbReference type="Proteomes" id="UP000198531">
    <property type="component" value="Unassembled WGS sequence"/>
</dbReference>
<evidence type="ECO:0000313" key="12">
    <source>
        <dbReference type="EMBL" id="SFR57922.1"/>
    </source>
</evidence>
<dbReference type="Pfam" id="PF01036">
    <property type="entry name" value="Bac_rhodopsin"/>
    <property type="match status" value="1"/>
</dbReference>
<dbReference type="SMART" id="SM01021">
    <property type="entry name" value="Bac_rhodopsin"/>
    <property type="match status" value="1"/>
</dbReference>
<evidence type="ECO:0000256" key="7">
    <source>
        <dbReference type="ARBA" id="ARBA00022989"/>
    </source>
</evidence>
<organism evidence="12 13">
    <name type="scientific">Halogeometricum rufum</name>
    <dbReference type="NCBI Taxonomy" id="553469"/>
    <lineage>
        <taxon>Archaea</taxon>
        <taxon>Methanobacteriati</taxon>
        <taxon>Methanobacteriota</taxon>
        <taxon>Stenosarchaea group</taxon>
        <taxon>Halobacteria</taxon>
        <taxon>Halobacteriales</taxon>
        <taxon>Haloferacaceae</taxon>
        <taxon>Halogeometricum</taxon>
    </lineage>
</organism>
<dbReference type="PROSITE" id="PS00327">
    <property type="entry name" value="BACTERIAL_OPSIN_RET"/>
    <property type="match status" value="1"/>
</dbReference>
<feature type="transmembrane region" description="Helical" evidence="11">
    <location>
        <begin position="173"/>
        <end position="194"/>
    </location>
</feature>
<dbReference type="InterPro" id="IPR018229">
    <property type="entry name" value="Rhodopsin_retinal_BS"/>
</dbReference>
<keyword evidence="5 11" id="KW-0812">Transmembrane</keyword>
<evidence type="ECO:0000256" key="10">
    <source>
        <dbReference type="ARBA" id="ARBA00023170"/>
    </source>
</evidence>
<evidence type="ECO:0000256" key="5">
    <source>
        <dbReference type="ARBA" id="ARBA00022692"/>
    </source>
</evidence>
<dbReference type="STRING" id="553469.SAMN04487947_2500"/>
<dbReference type="PANTHER" id="PTHR28286:SF2">
    <property type="entry name" value="BACTERIORHODOPSIN _OPSIN, NOPA (EUROFUNG)"/>
    <property type="match status" value="1"/>
</dbReference>
<dbReference type="Gene3D" id="1.20.1070.10">
    <property type="entry name" value="Rhodopsin 7-helix transmembrane proteins"/>
    <property type="match status" value="1"/>
</dbReference>
<dbReference type="EMBL" id="FOYT01000002">
    <property type="protein sequence ID" value="SFR57922.1"/>
    <property type="molecule type" value="Genomic_DNA"/>
</dbReference>
<reference evidence="13" key="1">
    <citation type="submission" date="2016-10" db="EMBL/GenBank/DDBJ databases">
        <authorList>
            <person name="Varghese N."/>
            <person name="Submissions S."/>
        </authorList>
    </citation>
    <scope>NUCLEOTIDE SEQUENCE [LARGE SCALE GENOMIC DNA]</scope>
    <source>
        <strain evidence="13">CGMCC 1.7736</strain>
    </source>
</reference>
<feature type="transmembrane region" description="Helical" evidence="11">
    <location>
        <begin position="148"/>
        <end position="167"/>
    </location>
</feature>
<keyword evidence="13" id="KW-1185">Reference proteome</keyword>